<keyword evidence="4" id="KW-0833">Ubl conjugation pathway</keyword>
<dbReference type="Pfam" id="PF02207">
    <property type="entry name" value="zf-UBR"/>
    <property type="match status" value="1"/>
</dbReference>
<comment type="similarity">
    <text evidence="4">Belongs to the E3 ubiquitin-protein ligase UBR1-like family.</text>
</comment>
<dbReference type="InterPro" id="IPR039164">
    <property type="entry name" value="UBR1-like"/>
</dbReference>
<dbReference type="Proteomes" id="UP001162164">
    <property type="component" value="Unassembled WGS sequence"/>
</dbReference>
<evidence type="ECO:0000313" key="6">
    <source>
        <dbReference type="EMBL" id="KAJ8969228.1"/>
    </source>
</evidence>
<comment type="catalytic activity">
    <reaction evidence="4">
        <text>S-ubiquitinyl-[E2 ubiquitin-conjugating enzyme]-L-cysteine + [acceptor protein]-L-lysine = [E2 ubiquitin-conjugating enzyme]-L-cysteine + N(6)-ubiquitinyl-[acceptor protein]-L-lysine.</text>
        <dbReference type="EC" id="2.3.2.27"/>
    </reaction>
</comment>
<protein>
    <recommendedName>
        <fullName evidence="4">E3 ubiquitin-protein ligase</fullName>
        <ecNumber evidence="4">2.3.2.27</ecNumber>
    </recommendedName>
</protein>
<proteinExistence type="inferred from homology"/>
<keyword evidence="1 4" id="KW-0479">Metal-binding</keyword>
<comment type="function">
    <text evidence="4">Ubiquitin ligase protein which is a component of the N-end rule pathway. Recognizes and binds to proteins bearing specific N-terminal residues that are destabilizing according to the N-end rule, leading to their ubiquitination and subsequent degradation.</text>
</comment>
<evidence type="ECO:0000256" key="2">
    <source>
        <dbReference type="ARBA" id="ARBA00022771"/>
    </source>
</evidence>
<comment type="caution">
    <text evidence="6">The sequence shown here is derived from an EMBL/GenBank/DDBJ whole genome shotgun (WGS) entry which is preliminary data.</text>
</comment>
<evidence type="ECO:0000256" key="1">
    <source>
        <dbReference type="ARBA" id="ARBA00022723"/>
    </source>
</evidence>
<name>A0ABQ9J029_9CUCU</name>
<dbReference type="EC" id="2.3.2.27" evidence="4"/>
<evidence type="ECO:0000256" key="3">
    <source>
        <dbReference type="ARBA" id="ARBA00022833"/>
    </source>
</evidence>
<keyword evidence="2 4" id="KW-0863">Zinc-finger</keyword>
<sequence length="183" mass="20398">MADDFEKEFLRETSVSARFLARLSTSTVSGPSHWQSKPTDVGHVEYHLACLCTESFKKGNHAKHDFNMFLSQAGGACDCGDTSVMGYKEEWRKKGGDKEKPISCSPDAYKGGAIQDADAFIMMLLDFNNMGGVMRKVMISGPYKSTGRSCEELVFWTVKFEVPQKVVCLLLNMLPDPDYKEAD</sequence>
<keyword evidence="4" id="KW-0808">Transferase</keyword>
<gene>
    <name evidence="6" type="ORF">NQ317_002183</name>
</gene>
<reference evidence="6" key="1">
    <citation type="journal article" date="2023" name="Insect Mol. Biol.">
        <title>Genome sequencing provides insights into the evolution of gene families encoding plant cell wall-degrading enzymes in longhorned beetles.</title>
        <authorList>
            <person name="Shin N.R."/>
            <person name="Okamura Y."/>
            <person name="Kirsch R."/>
            <person name="Pauchet Y."/>
        </authorList>
    </citation>
    <scope>NUCLEOTIDE SEQUENCE</scope>
    <source>
        <strain evidence="6">MMC_N1</strain>
    </source>
</reference>
<keyword evidence="3 4" id="KW-0862">Zinc</keyword>
<organism evidence="6 7">
    <name type="scientific">Molorchus minor</name>
    <dbReference type="NCBI Taxonomy" id="1323400"/>
    <lineage>
        <taxon>Eukaryota</taxon>
        <taxon>Metazoa</taxon>
        <taxon>Ecdysozoa</taxon>
        <taxon>Arthropoda</taxon>
        <taxon>Hexapoda</taxon>
        <taxon>Insecta</taxon>
        <taxon>Pterygota</taxon>
        <taxon>Neoptera</taxon>
        <taxon>Endopterygota</taxon>
        <taxon>Coleoptera</taxon>
        <taxon>Polyphaga</taxon>
        <taxon>Cucujiformia</taxon>
        <taxon>Chrysomeloidea</taxon>
        <taxon>Cerambycidae</taxon>
        <taxon>Lamiinae</taxon>
        <taxon>Monochamini</taxon>
        <taxon>Molorchus</taxon>
    </lineage>
</organism>
<accession>A0ABQ9J029</accession>
<evidence type="ECO:0000259" key="5">
    <source>
        <dbReference type="Pfam" id="PF02207"/>
    </source>
</evidence>
<keyword evidence="7" id="KW-1185">Reference proteome</keyword>
<evidence type="ECO:0000313" key="7">
    <source>
        <dbReference type="Proteomes" id="UP001162164"/>
    </source>
</evidence>
<dbReference type="PANTHER" id="PTHR21497">
    <property type="entry name" value="UBIQUITIN LIGASE E3 ALPHA-RELATED"/>
    <property type="match status" value="1"/>
</dbReference>
<dbReference type="InterPro" id="IPR003126">
    <property type="entry name" value="Znf_UBR"/>
</dbReference>
<feature type="domain" description="UBR-type" evidence="5">
    <location>
        <begin position="49"/>
        <end position="86"/>
    </location>
</feature>
<dbReference type="Gene3D" id="2.10.110.30">
    <property type="match status" value="1"/>
</dbReference>
<evidence type="ECO:0000256" key="4">
    <source>
        <dbReference type="RuleBase" id="RU366018"/>
    </source>
</evidence>
<dbReference type="PANTHER" id="PTHR21497:SF39">
    <property type="entry name" value="E3 UBIQUITIN-PROTEIN LIGASE UBR3"/>
    <property type="match status" value="1"/>
</dbReference>
<comment type="pathway">
    <text evidence="4">Protein modification; protein ubiquitination.</text>
</comment>
<dbReference type="EMBL" id="JAPWTJ010001841">
    <property type="protein sequence ID" value="KAJ8969228.1"/>
    <property type="molecule type" value="Genomic_DNA"/>
</dbReference>